<organism evidence="8 9">
    <name type="scientific">Phyllostomus discolor</name>
    <name type="common">pale spear-nosed bat</name>
    <dbReference type="NCBI Taxonomy" id="89673"/>
    <lineage>
        <taxon>Eukaryota</taxon>
        <taxon>Metazoa</taxon>
        <taxon>Chordata</taxon>
        <taxon>Craniata</taxon>
        <taxon>Vertebrata</taxon>
        <taxon>Euteleostomi</taxon>
        <taxon>Mammalia</taxon>
        <taxon>Eutheria</taxon>
        <taxon>Laurasiatheria</taxon>
        <taxon>Chiroptera</taxon>
        <taxon>Yangochiroptera</taxon>
        <taxon>Phyllostomidae</taxon>
        <taxon>Phyllostominae</taxon>
        <taxon>Phyllostomus</taxon>
    </lineage>
</organism>
<keyword evidence="4 7" id="KW-1133">Transmembrane helix</keyword>
<dbReference type="GO" id="GO:0016020">
    <property type="term" value="C:membrane"/>
    <property type="evidence" value="ECO:0007669"/>
    <property type="project" value="UniProtKB-SubCell"/>
</dbReference>
<dbReference type="PANTHER" id="PTHR32178:SF8">
    <property type="entry name" value="PROTEIN FAM187B"/>
    <property type="match status" value="1"/>
</dbReference>
<evidence type="ECO:0000256" key="7">
    <source>
        <dbReference type="SAM" id="Phobius"/>
    </source>
</evidence>
<keyword evidence="3" id="KW-0732">Signal</keyword>
<dbReference type="OrthoDB" id="6434091at2759"/>
<dbReference type="InterPro" id="IPR039311">
    <property type="entry name" value="FAM187A/B"/>
</dbReference>
<dbReference type="InParanoid" id="A0A6J2N3W8"/>
<comment type="subcellular location">
    <subcellularLocation>
        <location evidence="1">Membrane</location>
        <topology evidence="1">Single-pass type I membrane protein</topology>
    </subcellularLocation>
</comment>
<dbReference type="AlphaFoldDB" id="A0A6J2N3W8"/>
<evidence type="ECO:0000256" key="5">
    <source>
        <dbReference type="ARBA" id="ARBA00023136"/>
    </source>
</evidence>
<protein>
    <submittedName>
        <fullName evidence="9">Protein FAM187B-like</fullName>
    </submittedName>
</protein>
<keyword evidence="5 7" id="KW-0472">Membrane</keyword>
<dbReference type="GeneID" id="114510577"/>
<gene>
    <name evidence="9" type="primary">LOC114510577</name>
</gene>
<dbReference type="Proteomes" id="UP000504628">
    <property type="component" value="Chromosome 12"/>
</dbReference>
<evidence type="ECO:0000256" key="4">
    <source>
        <dbReference type="ARBA" id="ARBA00022989"/>
    </source>
</evidence>
<evidence type="ECO:0000313" key="8">
    <source>
        <dbReference type="Proteomes" id="UP000504628"/>
    </source>
</evidence>
<dbReference type="RefSeq" id="XP_028384923.2">
    <property type="nucleotide sequence ID" value="XM_028529122.2"/>
</dbReference>
<evidence type="ECO:0000256" key="6">
    <source>
        <dbReference type="ARBA" id="ARBA00023180"/>
    </source>
</evidence>
<proteinExistence type="predicted"/>
<keyword evidence="6" id="KW-0325">Glycoprotein</keyword>
<evidence type="ECO:0000256" key="3">
    <source>
        <dbReference type="ARBA" id="ARBA00022729"/>
    </source>
</evidence>
<dbReference type="FunCoup" id="A0A6J2N3W8">
    <property type="interactions" value="5"/>
</dbReference>
<dbReference type="KEGG" id="pdic:114510577"/>
<accession>A0A6J2N3W8</accession>
<evidence type="ECO:0000256" key="1">
    <source>
        <dbReference type="ARBA" id="ARBA00004479"/>
    </source>
</evidence>
<keyword evidence="8" id="KW-1185">Reference proteome</keyword>
<evidence type="ECO:0000256" key="2">
    <source>
        <dbReference type="ARBA" id="ARBA00022692"/>
    </source>
</evidence>
<keyword evidence="2 7" id="KW-0812">Transmembrane</keyword>
<dbReference type="PANTHER" id="PTHR32178">
    <property type="entry name" value="FAM187"/>
    <property type="match status" value="1"/>
</dbReference>
<reference evidence="9" key="1">
    <citation type="submission" date="2025-08" db="UniProtKB">
        <authorList>
            <consortium name="RefSeq"/>
        </authorList>
    </citation>
    <scope>IDENTIFICATION</scope>
    <source>
        <tissue evidence="9">Muscle</tissue>
    </source>
</reference>
<evidence type="ECO:0000313" key="9">
    <source>
        <dbReference type="RefSeq" id="XP_028384923.2"/>
    </source>
</evidence>
<feature type="transmembrane region" description="Helical" evidence="7">
    <location>
        <begin position="38"/>
        <end position="59"/>
    </location>
</feature>
<sequence>MGCTPVHSAAQGCSMSVMGDLTMSRVVPSPLPQSQSTMLSILWLLLSFVVSLLGFYVSISCPHGKQCQRALLSNNDIFLHCNSPGAQWYYFLQDGTNWSSPIRSVSNIETMPEGSILLRSPLPSQTGMYTCIDKKGIQVVQYEIDFQDVGTLHITHRGLGQAPLQNETLSLGQKELIFTQWEPWQDCNRCGEPGERKRLGYCYIQEPLEKPTPCQLYLGSAILWSNRMRPEMQIEACHVQCKTSDVKNVFFDNFELSEESGSAWLTCPFGSIYRPVIWESNSTPLTWQGQLSGQDVSTVLDPSSGGRRLQVFQPAIYRCFVQQEFMARFNPKPNLDTLEVLLREEARQQQEARETWKEKDSILQKLKLMLLVGTVLGLSGVLLKLFCSSQSKRSNQVLLVK</sequence>
<name>A0A6J2N3W8_9CHIR</name>